<accession>A0A6J6PJK3</accession>
<evidence type="ECO:0000256" key="1">
    <source>
        <dbReference type="SAM" id="Phobius"/>
    </source>
</evidence>
<evidence type="ECO:0000313" key="2">
    <source>
        <dbReference type="EMBL" id="CAB4699660.1"/>
    </source>
</evidence>
<name>A0A6J6PJK3_9ZZZZ</name>
<feature type="transmembrane region" description="Helical" evidence="1">
    <location>
        <begin position="296"/>
        <end position="315"/>
    </location>
</feature>
<keyword evidence="1" id="KW-0812">Transmembrane</keyword>
<feature type="transmembrane region" description="Helical" evidence="1">
    <location>
        <begin position="267"/>
        <end position="289"/>
    </location>
</feature>
<reference evidence="2" key="1">
    <citation type="submission" date="2020-05" db="EMBL/GenBank/DDBJ databases">
        <authorList>
            <person name="Chiriac C."/>
            <person name="Salcher M."/>
            <person name="Ghai R."/>
            <person name="Kavagutti S V."/>
        </authorList>
    </citation>
    <scope>NUCLEOTIDE SEQUENCE</scope>
</reference>
<feature type="transmembrane region" description="Helical" evidence="1">
    <location>
        <begin position="38"/>
        <end position="62"/>
    </location>
</feature>
<feature type="transmembrane region" description="Helical" evidence="1">
    <location>
        <begin position="6"/>
        <end position="26"/>
    </location>
</feature>
<organism evidence="2">
    <name type="scientific">freshwater metagenome</name>
    <dbReference type="NCBI Taxonomy" id="449393"/>
    <lineage>
        <taxon>unclassified sequences</taxon>
        <taxon>metagenomes</taxon>
        <taxon>ecological metagenomes</taxon>
    </lineage>
</organism>
<keyword evidence="1" id="KW-1133">Transmembrane helix</keyword>
<dbReference type="AlphaFoldDB" id="A0A6J6PJK3"/>
<protein>
    <submittedName>
        <fullName evidence="2">Unannotated protein</fullName>
    </submittedName>
</protein>
<feature type="transmembrane region" description="Helical" evidence="1">
    <location>
        <begin position="180"/>
        <end position="204"/>
    </location>
</feature>
<feature type="transmembrane region" description="Helical" evidence="1">
    <location>
        <begin position="225"/>
        <end position="255"/>
    </location>
</feature>
<feature type="transmembrane region" description="Helical" evidence="1">
    <location>
        <begin position="139"/>
        <end position="160"/>
    </location>
</feature>
<sequence>MAGSCWFGASWTGTGLVATGLAAVACQVSPSARTCGSVAAGLLAGVFVLRAVGDAVGVLHWWSWMSPLGWNTKLRAWSGPRPWVGGLYLVLTTGLLALAQLMRSRRDLGSGLLAERSGPTSGRLSGPWSLVLRLHRTSLVVWTVGVGGFAGSFGVMAPGFDDLLGEGAGAELVDRLGGAFIAAVLPVLAMVITAFPLVVMGSAQRDEEAGRLGWVLSAATSRSRWLAATTTMAAVGSAWLLLAAGLALAGGYAAAGGDEAVQAVPAAIGWLPAVLVVASAAFAGLTYGLGWLGWSTLAGASVLALVGELAALPQWCVRLSPFATTSPFPAGDWRWSPLLAWAGVAAVITTLAWRRFLRRDLP</sequence>
<gene>
    <name evidence="2" type="ORF">UFOPK2579_00870</name>
</gene>
<proteinExistence type="predicted"/>
<feature type="transmembrane region" description="Helical" evidence="1">
    <location>
        <begin position="335"/>
        <end position="353"/>
    </location>
</feature>
<keyword evidence="1" id="KW-0472">Membrane</keyword>
<dbReference type="EMBL" id="CAEZXR010000082">
    <property type="protein sequence ID" value="CAB4699660.1"/>
    <property type="molecule type" value="Genomic_DNA"/>
</dbReference>
<feature type="transmembrane region" description="Helical" evidence="1">
    <location>
        <begin position="82"/>
        <end position="102"/>
    </location>
</feature>